<accession>A0A086SWC6</accession>
<feature type="compositionally biased region" description="Low complexity" evidence="1">
    <location>
        <begin position="386"/>
        <end position="398"/>
    </location>
</feature>
<dbReference type="OrthoDB" id="5404940at2759"/>
<evidence type="ECO:0000256" key="1">
    <source>
        <dbReference type="SAM" id="MobiDB-lite"/>
    </source>
</evidence>
<organism evidence="3 4">
    <name type="scientific">Hapsidospora chrysogenum (strain ATCC 11550 / CBS 779.69 / DSM 880 / IAM 14645 / JCM 23072 / IMI 49137)</name>
    <name type="common">Acremonium chrysogenum</name>
    <dbReference type="NCBI Taxonomy" id="857340"/>
    <lineage>
        <taxon>Eukaryota</taxon>
        <taxon>Fungi</taxon>
        <taxon>Dikarya</taxon>
        <taxon>Ascomycota</taxon>
        <taxon>Pezizomycotina</taxon>
        <taxon>Sordariomycetes</taxon>
        <taxon>Hypocreomycetidae</taxon>
        <taxon>Hypocreales</taxon>
        <taxon>Bionectriaceae</taxon>
        <taxon>Hapsidospora</taxon>
    </lineage>
</organism>
<keyword evidence="4" id="KW-1185">Reference proteome</keyword>
<feature type="region of interest" description="Disordered" evidence="1">
    <location>
        <begin position="347"/>
        <end position="407"/>
    </location>
</feature>
<feature type="transmembrane region" description="Helical" evidence="2">
    <location>
        <begin position="197"/>
        <end position="222"/>
    </location>
</feature>
<dbReference type="AlphaFoldDB" id="A0A086SWC6"/>
<evidence type="ECO:0000313" key="4">
    <source>
        <dbReference type="Proteomes" id="UP000029964"/>
    </source>
</evidence>
<dbReference type="EMBL" id="JPKY01000130">
    <property type="protein sequence ID" value="KFH41408.1"/>
    <property type="molecule type" value="Genomic_DNA"/>
</dbReference>
<feature type="compositionally biased region" description="Basic and acidic residues" evidence="1">
    <location>
        <begin position="543"/>
        <end position="584"/>
    </location>
</feature>
<reference evidence="4" key="1">
    <citation type="journal article" date="2014" name="Genome Announc.">
        <title>Genome sequence and annotation of Acremonium chrysogenum, producer of the beta-lactam antibiotic cephalosporin C.</title>
        <authorList>
            <person name="Terfehr D."/>
            <person name="Dahlmann T.A."/>
            <person name="Specht T."/>
            <person name="Zadra I."/>
            <person name="Kuernsteiner H."/>
            <person name="Kueck U."/>
        </authorList>
    </citation>
    <scope>NUCLEOTIDE SEQUENCE [LARGE SCALE GENOMIC DNA]</scope>
    <source>
        <strain evidence="4">ATCC 11550 / CBS 779.69 / DSM 880 / IAM 14645 / JCM 23072 / IMI 49137</strain>
    </source>
</reference>
<dbReference type="STRING" id="857340.A0A086SWC6"/>
<feature type="region of interest" description="Disordered" evidence="1">
    <location>
        <begin position="442"/>
        <end position="524"/>
    </location>
</feature>
<gene>
    <name evidence="3" type="ORF">ACRE_078810</name>
</gene>
<feature type="region of interest" description="Disordered" evidence="1">
    <location>
        <begin position="233"/>
        <end position="309"/>
    </location>
</feature>
<dbReference type="Proteomes" id="UP000029964">
    <property type="component" value="Unassembled WGS sequence"/>
</dbReference>
<keyword evidence="2" id="KW-1133">Transmembrane helix</keyword>
<evidence type="ECO:0000256" key="2">
    <source>
        <dbReference type="SAM" id="Phobius"/>
    </source>
</evidence>
<comment type="caution">
    <text evidence="3">The sequence shown here is derived from an EMBL/GenBank/DDBJ whole genome shotgun (WGS) entry which is preliminary data.</text>
</comment>
<feature type="compositionally biased region" description="Polar residues" evidence="1">
    <location>
        <begin position="458"/>
        <end position="474"/>
    </location>
</feature>
<keyword evidence="2" id="KW-0812">Transmembrane</keyword>
<feature type="compositionally biased region" description="Polar residues" evidence="1">
    <location>
        <begin position="294"/>
        <end position="309"/>
    </location>
</feature>
<sequence>MAVDPPWMYSAEQRNDSRFPTTTFDPKAVTRASWEPKPRKPKRDGPLVSFNRHPDAQMVIRNRSNPYKPMGPRTKSCVKWLRRVQLGLRLIQLNGAIGILTLMVLLTKVDASKGWVMRIAPGIVICHCMYAIYHLARDAAGRTPTSSAAYQVFSAMADLVTMGFYAFSALTTHNESGSWSNRLSGAQDLTDVFSLAVYYSMVGAGGLHLLSLCFSLWLAWAFRRISLMPPDMNPLEDNLTARPRHKRNKSSMTTLSSTESEKRLSTPLGSRPGSGTTYNSSSRPAVPFMHTREGSNVSVGTRDSRINLPSRQYQLIPGNTPRNSVVSVETRRLSRPLSALRGSYAELPLEDPSASGNKSPVRDSAGNGRAGKFTETWAPTDSLVSRTNQRNRNAAAASRDGDQTNSYAALPQRYGLDDASDSEYDDENVVVFGDDNEADLAEAHHPSPLRSNPLPGSRTITNRTRTPFSPTSVPSAEEDTLSEMSPNRRRVSESKDIADEMTTTSPSKGRKLRRNPSIQPESAFYSKPYGKLKSATPPIIIGGDRKVSSGNDYDSHKYSTTPYERRNVSGKVAEEGRAGDRASRFGDYLGGR</sequence>
<feature type="transmembrane region" description="Helical" evidence="2">
    <location>
        <begin position="90"/>
        <end position="109"/>
    </location>
</feature>
<keyword evidence="2" id="KW-0472">Membrane</keyword>
<dbReference type="HOGENOM" id="CLU_018980_1_0_1"/>
<evidence type="ECO:0000313" key="3">
    <source>
        <dbReference type="EMBL" id="KFH41408.1"/>
    </source>
</evidence>
<feature type="region of interest" description="Disordered" evidence="1">
    <location>
        <begin position="1"/>
        <end position="48"/>
    </location>
</feature>
<feature type="compositionally biased region" description="Polar residues" evidence="1">
    <location>
        <begin position="273"/>
        <end position="283"/>
    </location>
</feature>
<feature type="transmembrane region" description="Helical" evidence="2">
    <location>
        <begin position="148"/>
        <end position="167"/>
    </location>
</feature>
<name>A0A086SWC6_HAPC1</name>
<feature type="region of interest" description="Disordered" evidence="1">
    <location>
        <begin position="536"/>
        <end position="592"/>
    </location>
</feature>
<feature type="transmembrane region" description="Helical" evidence="2">
    <location>
        <begin position="115"/>
        <end position="136"/>
    </location>
</feature>
<proteinExistence type="predicted"/>
<protein>
    <submittedName>
        <fullName evidence="3">Uncharacterized protein</fullName>
    </submittedName>
</protein>